<dbReference type="PROSITE" id="PS50054">
    <property type="entry name" value="TYR_PHOSPHATASE_DUAL"/>
    <property type="match status" value="1"/>
</dbReference>
<dbReference type="InterPro" id="IPR000340">
    <property type="entry name" value="Dual-sp_phosphatase_cat-dom"/>
</dbReference>
<name>A0AAJ0B7A9_9PEZI</name>
<feature type="compositionally biased region" description="Low complexity" evidence="5">
    <location>
        <begin position="588"/>
        <end position="601"/>
    </location>
</feature>
<dbReference type="InterPro" id="IPR000387">
    <property type="entry name" value="Tyr_Pase_dom"/>
</dbReference>
<dbReference type="EC" id="3.1.3.48" evidence="2"/>
<dbReference type="GO" id="GO:0008330">
    <property type="term" value="F:protein tyrosine/threonine phosphatase activity"/>
    <property type="evidence" value="ECO:0007669"/>
    <property type="project" value="TreeGrafter"/>
</dbReference>
<evidence type="ECO:0000256" key="2">
    <source>
        <dbReference type="ARBA" id="ARBA00013064"/>
    </source>
</evidence>
<sequence length="832" mass="90278">MPSATVRRLYEDQIPSFMSVFDLENDAMDQQGPVTVIDPKVMMGIDPQKLPGDVQPELRPPTFSDPSHKHHDSTSTQATESAESSPTTTVSCTDSSDLSDPSPSSSPDSPVVNLMPLSTFSPAPFSGLSGMTNLSISESSPERPMTSPAPRRPKNMKGLSIQPPFSSLSSSLMSEPCSPSFIKPPIPAPKRKPSQLSLKTNSSDLITRTTLEMPSSPSVPTIQVPPILQRRALKHSTSSPHMLSGLRSATFGPAGGMTIPPVLERNESGLSSFLRPPRPPVHAPAVGTPIAEEESPIKSQIANRSTFDIEPYHDVENNEDQKSPGYPDGPVCIYPDNVFLYLEPTAEEASRFDLVINVAREVKNPFKTLPAASPEIKERPADDSPIPDTALTTTSFATAFEFMPDEANAETPTTPKAQSFREPEYIHMQWDHNTDIAPDLMNLCELIDKKAKDGKKVLIHCQQGASRSASLIIAYGMYQNPGLSVNDAYHAAQARSRWISPNMKLMYCLQDFHKEVSKRKLPSAGAKPWSGRSPTKHRTTLSADNIERGPKEPLTAPLPAEDASPKDLPIERSPIRARGNSTPNRGEPISPGPSSAPSSFSWTEREDEADPGKFGRFGPDAMLKPPQPDSGFASANSFSKPLPSPGLTPIFISQAPLSPGPAATFSEIPMSPGFAPPQPFFRPPPSPGFGAHRFGKQEQGFGFVPLNLSPPPKAPKAKPKPIINPIEIEKKNSVPERHVTTITRYAADDTALLSPRVEAMTTNPLRGPLPSFPGMQFMEVPPTPGEGLFSPRETMFPRDPFYPFGRPTQVADPRSPPTVGETPIVRSIDELI</sequence>
<dbReference type="Pfam" id="PF00782">
    <property type="entry name" value="DSPc"/>
    <property type="match status" value="1"/>
</dbReference>
<evidence type="ECO:0000256" key="5">
    <source>
        <dbReference type="SAM" id="MobiDB-lite"/>
    </source>
</evidence>
<evidence type="ECO:0000313" key="9">
    <source>
        <dbReference type="Proteomes" id="UP001239445"/>
    </source>
</evidence>
<dbReference type="SUPFAM" id="SSF52799">
    <property type="entry name" value="(Phosphotyrosine protein) phosphatases II"/>
    <property type="match status" value="1"/>
</dbReference>
<evidence type="ECO:0000256" key="3">
    <source>
        <dbReference type="ARBA" id="ARBA00022801"/>
    </source>
</evidence>
<evidence type="ECO:0000313" key="8">
    <source>
        <dbReference type="EMBL" id="KAK1751728.1"/>
    </source>
</evidence>
<dbReference type="PROSITE" id="PS50056">
    <property type="entry name" value="TYR_PHOSPHATASE_2"/>
    <property type="match status" value="1"/>
</dbReference>
<dbReference type="InterPro" id="IPR020422">
    <property type="entry name" value="TYR_PHOSPHATASE_DUAL_dom"/>
</dbReference>
<feature type="compositionally biased region" description="Low complexity" evidence="5">
    <location>
        <begin position="74"/>
        <end position="110"/>
    </location>
</feature>
<feature type="region of interest" description="Disordered" evidence="5">
    <location>
        <begin position="131"/>
        <end position="172"/>
    </location>
</feature>
<dbReference type="EMBL" id="MU839841">
    <property type="protein sequence ID" value="KAK1751728.1"/>
    <property type="molecule type" value="Genomic_DNA"/>
</dbReference>
<protein>
    <recommendedName>
        <fullName evidence="2">protein-tyrosine-phosphatase</fullName>
        <ecNumber evidence="2">3.1.3.48</ecNumber>
    </recommendedName>
</protein>
<dbReference type="InterPro" id="IPR016130">
    <property type="entry name" value="Tyr_Pase_AS"/>
</dbReference>
<feature type="compositionally biased region" description="Low complexity" evidence="5">
    <location>
        <begin position="159"/>
        <end position="172"/>
    </location>
</feature>
<comment type="caution">
    <text evidence="8">The sequence shown here is derived from an EMBL/GenBank/DDBJ whole genome shotgun (WGS) entry which is preliminary data.</text>
</comment>
<feature type="region of interest" description="Disordered" evidence="5">
    <location>
        <begin position="519"/>
        <end position="640"/>
    </location>
</feature>
<dbReference type="SMART" id="SM00195">
    <property type="entry name" value="DSPc"/>
    <property type="match status" value="1"/>
</dbReference>
<organism evidence="8 9">
    <name type="scientific">Echria macrotheca</name>
    <dbReference type="NCBI Taxonomy" id="438768"/>
    <lineage>
        <taxon>Eukaryota</taxon>
        <taxon>Fungi</taxon>
        <taxon>Dikarya</taxon>
        <taxon>Ascomycota</taxon>
        <taxon>Pezizomycotina</taxon>
        <taxon>Sordariomycetes</taxon>
        <taxon>Sordariomycetidae</taxon>
        <taxon>Sordariales</taxon>
        <taxon>Schizotheciaceae</taxon>
        <taxon>Echria</taxon>
    </lineage>
</organism>
<accession>A0AAJ0B7A9</accession>
<evidence type="ECO:0000256" key="1">
    <source>
        <dbReference type="ARBA" id="ARBA00008601"/>
    </source>
</evidence>
<dbReference type="PANTHER" id="PTHR10159">
    <property type="entry name" value="DUAL SPECIFICITY PROTEIN PHOSPHATASE"/>
    <property type="match status" value="1"/>
</dbReference>
<feature type="region of interest" description="Disordered" evidence="5">
    <location>
        <begin position="792"/>
        <end position="832"/>
    </location>
</feature>
<evidence type="ECO:0000259" key="7">
    <source>
        <dbReference type="PROSITE" id="PS50056"/>
    </source>
</evidence>
<feature type="region of interest" description="Disordered" evidence="5">
    <location>
        <begin position="44"/>
        <end position="115"/>
    </location>
</feature>
<comment type="similarity">
    <text evidence="1">Belongs to the protein-tyrosine phosphatase family. Non-receptor class dual specificity subfamily.</text>
</comment>
<feature type="domain" description="Tyrosine specific protein phosphatases" evidence="7">
    <location>
        <begin position="438"/>
        <end position="495"/>
    </location>
</feature>
<dbReference type="AlphaFoldDB" id="A0AAJ0B7A9"/>
<dbReference type="PANTHER" id="PTHR10159:SF519">
    <property type="entry name" value="DUAL SPECIFICITY PROTEIN PHOSPHATASE MPK3"/>
    <property type="match status" value="1"/>
</dbReference>
<feature type="compositionally biased region" description="Pro residues" evidence="5">
    <location>
        <begin position="674"/>
        <end position="687"/>
    </location>
</feature>
<keyword evidence="9" id="KW-1185">Reference proteome</keyword>
<dbReference type="Gene3D" id="3.90.190.10">
    <property type="entry name" value="Protein tyrosine phosphatase superfamily"/>
    <property type="match status" value="1"/>
</dbReference>
<dbReference type="GO" id="GO:0005829">
    <property type="term" value="C:cytosol"/>
    <property type="evidence" value="ECO:0007669"/>
    <property type="project" value="TreeGrafter"/>
</dbReference>
<dbReference type="PROSITE" id="PS00383">
    <property type="entry name" value="TYR_PHOSPHATASE_1"/>
    <property type="match status" value="1"/>
</dbReference>
<keyword evidence="3" id="KW-0378">Hydrolase</keyword>
<dbReference type="GO" id="GO:0017017">
    <property type="term" value="F:MAP kinase tyrosine/serine/threonine phosphatase activity"/>
    <property type="evidence" value="ECO:0007669"/>
    <property type="project" value="TreeGrafter"/>
</dbReference>
<keyword evidence="4" id="KW-0904">Protein phosphatase</keyword>
<feature type="region of interest" description="Disordered" evidence="5">
    <location>
        <begin position="662"/>
        <end position="693"/>
    </location>
</feature>
<dbReference type="GO" id="GO:0033550">
    <property type="term" value="F:MAP kinase tyrosine phosphatase activity"/>
    <property type="evidence" value="ECO:0007669"/>
    <property type="project" value="TreeGrafter"/>
</dbReference>
<evidence type="ECO:0000259" key="6">
    <source>
        <dbReference type="PROSITE" id="PS50054"/>
    </source>
</evidence>
<gene>
    <name evidence="8" type="ORF">QBC47DRAFT_74749</name>
</gene>
<feature type="compositionally biased region" description="Basic and acidic residues" evidence="5">
    <location>
        <begin position="563"/>
        <end position="574"/>
    </location>
</feature>
<dbReference type="InterPro" id="IPR029021">
    <property type="entry name" value="Prot-tyrosine_phosphatase-like"/>
</dbReference>
<proteinExistence type="inferred from homology"/>
<reference evidence="8" key="1">
    <citation type="submission" date="2023-06" db="EMBL/GenBank/DDBJ databases">
        <title>Genome-scale phylogeny and comparative genomics of the fungal order Sordariales.</title>
        <authorList>
            <consortium name="Lawrence Berkeley National Laboratory"/>
            <person name="Hensen N."/>
            <person name="Bonometti L."/>
            <person name="Westerberg I."/>
            <person name="Brannstrom I.O."/>
            <person name="Guillou S."/>
            <person name="Cros-Aarteil S."/>
            <person name="Calhoun S."/>
            <person name="Haridas S."/>
            <person name="Kuo A."/>
            <person name="Mondo S."/>
            <person name="Pangilinan J."/>
            <person name="Riley R."/>
            <person name="Labutti K."/>
            <person name="Andreopoulos B."/>
            <person name="Lipzen A."/>
            <person name="Chen C."/>
            <person name="Yanf M."/>
            <person name="Daum C."/>
            <person name="Ng V."/>
            <person name="Clum A."/>
            <person name="Steindorff A."/>
            <person name="Ohm R."/>
            <person name="Martin F."/>
            <person name="Silar P."/>
            <person name="Natvig D."/>
            <person name="Lalanne C."/>
            <person name="Gautier V."/>
            <person name="Ament-Velasquez S.L."/>
            <person name="Kruys A."/>
            <person name="Hutchinson M.I."/>
            <person name="Powell A.J."/>
            <person name="Barry K."/>
            <person name="Miller A.N."/>
            <person name="Grigoriev I.V."/>
            <person name="Debuchy R."/>
            <person name="Gladieux P."/>
            <person name="Thoren M.H."/>
            <person name="Johannesson H."/>
        </authorList>
    </citation>
    <scope>NUCLEOTIDE SEQUENCE</scope>
    <source>
        <strain evidence="8">PSN4</strain>
    </source>
</reference>
<dbReference type="CDD" id="cd14521">
    <property type="entry name" value="DSP_fungal_SDP1-like"/>
    <property type="match status" value="1"/>
</dbReference>
<evidence type="ECO:0000256" key="4">
    <source>
        <dbReference type="ARBA" id="ARBA00022912"/>
    </source>
</evidence>
<dbReference type="GO" id="GO:0005634">
    <property type="term" value="C:nucleus"/>
    <property type="evidence" value="ECO:0007669"/>
    <property type="project" value="TreeGrafter"/>
</dbReference>
<feature type="domain" description="Tyrosine-protein phosphatase" evidence="6">
    <location>
        <begin position="329"/>
        <end position="518"/>
    </location>
</feature>
<dbReference type="GO" id="GO:0043409">
    <property type="term" value="P:negative regulation of MAPK cascade"/>
    <property type="evidence" value="ECO:0007669"/>
    <property type="project" value="TreeGrafter"/>
</dbReference>
<dbReference type="Proteomes" id="UP001239445">
    <property type="component" value="Unassembled WGS sequence"/>
</dbReference>